<evidence type="ECO:0000256" key="1">
    <source>
        <dbReference type="SAM" id="MobiDB-lite"/>
    </source>
</evidence>
<organism evidence="2 3">
    <name type="scientific">Achaetomium macrosporum</name>
    <dbReference type="NCBI Taxonomy" id="79813"/>
    <lineage>
        <taxon>Eukaryota</taxon>
        <taxon>Fungi</taxon>
        <taxon>Dikarya</taxon>
        <taxon>Ascomycota</taxon>
        <taxon>Pezizomycotina</taxon>
        <taxon>Sordariomycetes</taxon>
        <taxon>Sordariomycetidae</taxon>
        <taxon>Sordariales</taxon>
        <taxon>Chaetomiaceae</taxon>
        <taxon>Achaetomium</taxon>
    </lineage>
</organism>
<dbReference type="Proteomes" id="UP001303760">
    <property type="component" value="Unassembled WGS sequence"/>
</dbReference>
<proteinExistence type="predicted"/>
<feature type="region of interest" description="Disordered" evidence="1">
    <location>
        <begin position="60"/>
        <end position="92"/>
    </location>
</feature>
<keyword evidence="3" id="KW-1185">Reference proteome</keyword>
<feature type="region of interest" description="Disordered" evidence="1">
    <location>
        <begin position="219"/>
        <end position="260"/>
    </location>
</feature>
<feature type="compositionally biased region" description="Polar residues" evidence="1">
    <location>
        <begin position="74"/>
        <end position="92"/>
    </location>
</feature>
<feature type="compositionally biased region" description="Low complexity" evidence="1">
    <location>
        <begin position="143"/>
        <end position="152"/>
    </location>
</feature>
<feature type="region of interest" description="Disordered" evidence="1">
    <location>
        <begin position="143"/>
        <end position="175"/>
    </location>
</feature>
<feature type="region of interest" description="Disordered" evidence="1">
    <location>
        <begin position="1"/>
        <end position="22"/>
    </location>
</feature>
<reference evidence="2" key="1">
    <citation type="journal article" date="2023" name="Mol. Phylogenet. Evol.">
        <title>Genome-scale phylogeny and comparative genomics of the fungal order Sordariales.</title>
        <authorList>
            <person name="Hensen N."/>
            <person name="Bonometti L."/>
            <person name="Westerberg I."/>
            <person name="Brannstrom I.O."/>
            <person name="Guillou S."/>
            <person name="Cros-Aarteil S."/>
            <person name="Calhoun S."/>
            <person name="Haridas S."/>
            <person name="Kuo A."/>
            <person name="Mondo S."/>
            <person name="Pangilinan J."/>
            <person name="Riley R."/>
            <person name="LaButti K."/>
            <person name="Andreopoulos B."/>
            <person name="Lipzen A."/>
            <person name="Chen C."/>
            <person name="Yan M."/>
            <person name="Daum C."/>
            <person name="Ng V."/>
            <person name="Clum A."/>
            <person name="Steindorff A."/>
            <person name="Ohm R.A."/>
            <person name="Martin F."/>
            <person name="Silar P."/>
            <person name="Natvig D.O."/>
            <person name="Lalanne C."/>
            <person name="Gautier V."/>
            <person name="Ament-Velasquez S.L."/>
            <person name="Kruys A."/>
            <person name="Hutchinson M.I."/>
            <person name="Powell A.J."/>
            <person name="Barry K."/>
            <person name="Miller A.N."/>
            <person name="Grigoriev I.V."/>
            <person name="Debuchy R."/>
            <person name="Gladieux P."/>
            <person name="Hiltunen Thoren M."/>
            <person name="Johannesson H."/>
        </authorList>
    </citation>
    <scope>NUCLEOTIDE SEQUENCE</scope>
    <source>
        <strain evidence="2">CBS 532.94</strain>
    </source>
</reference>
<dbReference type="EMBL" id="MU860255">
    <property type="protein sequence ID" value="KAK4235578.1"/>
    <property type="molecule type" value="Genomic_DNA"/>
</dbReference>
<sequence length="323" mass="34762">MGSDMHAGIHAAAGSEDLPLDMGVVDNTPLVSTTDDHLASGSEAGSNYHRYISLDYDADDEWDSSDEDEGDETTLFTHNNPAVPSSDTHQYTNGVSFPSTSLPFELPGAALVSDSCTRTTPSELKGISPHGIASVTPSAAAAAASTPSANPTLRAPIQPAASTPDISPRSSTSDSSPLFSALRAWFDMPSPSDPDFNFSDSSFEVPSVLGDIYTSSPSMSSSWLHEDAAQEAEEEQGVHEEEGNEDNDDDDNDDDDEDDEDDLAMANFWLGSFWTTPAGIAFMVHEVEQELDDLRAVEFDALMGLDTDGEVEEYNETDCWDYY</sequence>
<reference evidence="2" key="2">
    <citation type="submission" date="2023-05" db="EMBL/GenBank/DDBJ databases">
        <authorList>
            <consortium name="Lawrence Berkeley National Laboratory"/>
            <person name="Steindorff A."/>
            <person name="Hensen N."/>
            <person name="Bonometti L."/>
            <person name="Westerberg I."/>
            <person name="Brannstrom I.O."/>
            <person name="Guillou S."/>
            <person name="Cros-Aarteil S."/>
            <person name="Calhoun S."/>
            <person name="Haridas S."/>
            <person name="Kuo A."/>
            <person name="Mondo S."/>
            <person name="Pangilinan J."/>
            <person name="Riley R."/>
            <person name="Labutti K."/>
            <person name="Andreopoulos B."/>
            <person name="Lipzen A."/>
            <person name="Chen C."/>
            <person name="Yanf M."/>
            <person name="Daum C."/>
            <person name="Ng V."/>
            <person name="Clum A."/>
            <person name="Ohm R."/>
            <person name="Martin F."/>
            <person name="Silar P."/>
            <person name="Natvig D."/>
            <person name="Lalanne C."/>
            <person name="Gautier V."/>
            <person name="Ament-Velasquez S.L."/>
            <person name="Kruys A."/>
            <person name="Hutchinson M.I."/>
            <person name="Powell A.J."/>
            <person name="Barry K."/>
            <person name="Miller A.N."/>
            <person name="Grigoriev I.V."/>
            <person name="Debuchy R."/>
            <person name="Gladieux P."/>
            <person name="Thoren M.H."/>
            <person name="Johannesson H."/>
        </authorList>
    </citation>
    <scope>NUCLEOTIDE SEQUENCE</scope>
    <source>
        <strain evidence="2">CBS 532.94</strain>
    </source>
</reference>
<accession>A0AAN7H9K4</accession>
<name>A0AAN7H9K4_9PEZI</name>
<evidence type="ECO:0000313" key="3">
    <source>
        <dbReference type="Proteomes" id="UP001303760"/>
    </source>
</evidence>
<protein>
    <submittedName>
        <fullName evidence="2">Uncharacterized protein</fullName>
    </submittedName>
</protein>
<comment type="caution">
    <text evidence="2">The sequence shown here is derived from an EMBL/GenBank/DDBJ whole genome shotgun (WGS) entry which is preliminary data.</text>
</comment>
<feature type="compositionally biased region" description="Acidic residues" evidence="1">
    <location>
        <begin position="242"/>
        <end position="260"/>
    </location>
</feature>
<feature type="compositionally biased region" description="Low complexity" evidence="1">
    <location>
        <begin position="162"/>
        <end position="175"/>
    </location>
</feature>
<dbReference type="AlphaFoldDB" id="A0AAN7H9K4"/>
<evidence type="ECO:0000313" key="2">
    <source>
        <dbReference type="EMBL" id="KAK4235578.1"/>
    </source>
</evidence>
<gene>
    <name evidence="2" type="ORF">C8A03DRAFT_36575</name>
</gene>
<feature type="compositionally biased region" description="Acidic residues" evidence="1">
    <location>
        <begin position="60"/>
        <end position="72"/>
    </location>
</feature>